<reference evidence="3" key="1">
    <citation type="submission" date="2022-01" db="EMBL/GenBank/DDBJ databases">
        <title>Novel bile acid biosynthetic pathways are enriched in the microbiome of centenarians.</title>
        <authorList>
            <person name="Sato Y."/>
            <person name="Atarashi K."/>
            <person name="Plichta R.D."/>
            <person name="Arai Y."/>
            <person name="Sasajima S."/>
            <person name="Kearney M.S."/>
            <person name="Suda W."/>
            <person name="Takeshita K."/>
            <person name="Sasaki T."/>
            <person name="Okamoto S."/>
            <person name="Skelly N.A."/>
            <person name="Okamura Y."/>
            <person name="Vlamakis H."/>
            <person name="Li Y."/>
            <person name="Tanoue T."/>
            <person name="Takei H."/>
            <person name="Nittono H."/>
            <person name="Narushima S."/>
            <person name="Irie J."/>
            <person name="Itoh H."/>
            <person name="Moriya K."/>
            <person name="Sugiura Y."/>
            <person name="Suematsu M."/>
            <person name="Moritoki N."/>
            <person name="Shibata S."/>
            <person name="Littman R.D."/>
            <person name="Fischbach A.M."/>
            <person name="Uwamino Y."/>
            <person name="Inoue T."/>
            <person name="Honda A."/>
            <person name="Hattori M."/>
            <person name="Murai T."/>
            <person name="Xavier J.R."/>
            <person name="Hirose N."/>
            <person name="Honda K."/>
        </authorList>
    </citation>
    <scope>NUCLEOTIDE SEQUENCE</scope>
    <source>
        <strain evidence="3">CE91-St55</strain>
    </source>
</reference>
<protein>
    <submittedName>
        <fullName evidence="3">Uncharacterized protein</fullName>
    </submittedName>
</protein>
<gene>
    <name evidence="3" type="ORF">CE91St55_51540</name>
</gene>
<dbReference type="PROSITE" id="PS51257">
    <property type="entry name" value="PROKAR_LIPOPROTEIN"/>
    <property type="match status" value="1"/>
</dbReference>
<evidence type="ECO:0000256" key="2">
    <source>
        <dbReference type="SAM" id="SignalP"/>
    </source>
</evidence>
<comment type="caution">
    <text evidence="3">The sequence shown here is derived from an EMBL/GenBank/DDBJ whole genome shotgun (WGS) entry which is preliminary data.</text>
</comment>
<dbReference type="RefSeq" id="WP_195521432.1">
    <property type="nucleotide sequence ID" value="NZ_BQNJ01000002.1"/>
</dbReference>
<dbReference type="EMBL" id="BQNJ01000002">
    <property type="protein sequence ID" value="GKH03173.1"/>
    <property type="molecule type" value="Genomic_DNA"/>
</dbReference>
<feature type="signal peptide" evidence="2">
    <location>
        <begin position="1"/>
        <end position="25"/>
    </location>
</feature>
<evidence type="ECO:0000313" key="3">
    <source>
        <dbReference type="EMBL" id="GKH03173.1"/>
    </source>
</evidence>
<dbReference type="AlphaFoldDB" id="A0AA37N514"/>
<feature type="region of interest" description="Disordered" evidence="1">
    <location>
        <begin position="41"/>
        <end position="63"/>
    </location>
</feature>
<keyword evidence="2" id="KW-0732">Signal</keyword>
<proteinExistence type="predicted"/>
<sequence>MNKKIILFSALLLTAALSACSSRQASPVPADDPAATVEGVTEEPMAEEPMAASQNTGTEIPSDVSECTGRFLKSTDGDGILVIDDYGPVCFSYASDDRSVLNTLEDGDAVSMKTGLIMETWPGQTTVYGCELLRKGSRASIDPHTLASLMEMGQIEKAPLSPMFYARDTLFISTDRAAHPTCGTEDGSFSSIIDPLIVPSENGQANFGGKGDGYISLWDGAMAVRTGDSYTLFLSDGTVEYEGHFFQESDLSEDTLEWLEFYNGLPEEDRLSISYVPHELLPKGDPGTAKETDSPVS</sequence>
<organism evidence="3 4">
    <name type="scientific">Hungatella hathewayi</name>
    <dbReference type="NCBI Taxonomy" id="154046"/>
    <lineage>
        <taxon>Bacteria</taxon>
        <taxon>Bacillati</taxon>
        <taxon>Bacillota</taxon>
        <taxon>Clostridia</taxon>
        <taxon>Lachnospirales</taxon>
        <taxon>Lachnospiraceae</taxon>
        <taxon>Hungatella</taxon>
    </lineage>
</organism>
<evidence type="ECO:0000256" key="1">
    <source>
        <dbReference type="SAM" id="MobiDB-lite"/>
    </source>
</evidence>
<evidence type="ECO:0000313" key="4">
    <source>
        <dbReference type="Proteomes" id="UP001055091"/>
    </source>
</evidence>
<dbReference type="Proteomes" id="UP001055091">
    <property type="component" value="Unassembled WGS sequence"/>
</dbReference>
<name>A0AA37N514_9FIRM</name>
<feature type="chain" id="PRO_5041366354" evidence="2">
    <location>
        <begin position="26"/>
        <end position="297"/>
    </location>
</feature>
<accession>A0AA37N514</accession>